<evidence type="ECO:0000313" key="3">
    <source>
        <dbReference type="Proteomes" id="UP000001261"/>
    </source>
</evidence>
<dbReference type="InParanoid" id="A0A0E1S125"/>
<dbReference type="RefSeq" id="XP_001240907.1">
    <property type="nucleotide sequence ID" value="XM_001240906.2"/>
</dbReference>
<evidence type="ECO:0000256" key="1">
    <source>
        <dbReference type="SAM" id="MobiDB-lite"/>
    </source>
</evidence>
<protein>
    <submittedName>
        <fullName evidence="2">Uncharacterized protein</fullName>
    </submittedName>
</protein>
<reference evidence="3" key="1">
    <citation type="journal article" date="2009" name="Genome Res.">
        <title>Comparative genomic analyses of the human fungal pathogens Coccidioides and their relatives.</title>
        <authorList>
            <person name="Sharpton T.J."/>
            <person name="Stajich J.E."/>
            <person name="Rounsley S.D."/>
            <person name="Gardner M.J."/>
            <person name="Wortman J.R."/>
            <person name="Jordar V.S."/>
            <person name="Maiti R."/>
            <person name="Kodira C.D."/>
            <person name="Neafsey D.E."/>
            <person name="Zeng Q."/>
            <person name="Hung C.-Y."/>
            <person name="McMahan C."/>
            <person name="Muszewska A."/>
            <person name="Grynberg M."/>
            <person name="Mandel M.A."/>
            <person name="Kellner E.M."/>
            <person name="Barker B.M."/>
            <person name="Galgiani J.N."/>
            <person name="Orbach M.J."/>
            <person name="Kirkland T.N."/>
            <person name="Cole G.T."/>
            <person name="Henn M.R."/>
            <person name="Birren B.W."/>
            <person name="Taylor J.W."/>
        </authorList>
    </citation>
    <scope>NUCLEOTIDE SEQUENCE [LARGE SCALE GENOMIC DNA]</scope>
    <source>
        <strain evidence="3">RS</strain>
    </source>
</reference>
<dbReference type="GeneID" id="4559232"/>
<keyword evidence="3" id="KW-1185">Reference proteome</keyword>
<evidence type="ECO:0000313" key="2">
    <source>
        <dbReference type="EMBL" id="EAS29324.1"/>
    </source>
</evidence>
<feature type="region of interest" description="Disordered" evidence="1">
    <location>
        <begin position="44"/>
        <end position="66"/>
    </location>
</feature>
<accession>A0A0E1S125</accession>
<proteinExistence type="predicted"/>
<gene>
    <name evidence="2" type="ORF">CIMG_08070</name>
</gene>
<sequence>MPANHLSSIDIPLRLNAPAVFCTQHLAVTLFIYSDLGTAVRENPRRFSPPFHHRKGATLQKPAPKRSNAAVTFGKRRGCALPANSFDPAIRAETPESIRVILIREKIRKPQMHLQVFTHFSRRTTNHKEGRVLLIVMWFACHHHAGRNWC</sequence>
<reference evidence="3" key="2">
    <citation type="journal article" date="2010" name="Genome Res.">
        <title>Population genomic sequencing of Coccidioides fungi reveals recent hybridization and transposon control.</title>
        <authorList>
            <person name="Neafsey D.E."/>
            <person name="Barker B.M."/>
            <person name="Sharpton T.J."/>
            <person name="Stajich J.E."/>
            <person name="Park D.J."/>
            <person name="Whiston E."/>
            <person name="Hung C.-Y."/>
            <person name="McMahan C."/>
            <person name="White J."/>
            <person name="Sykes S."/>
            <person name="Heiman D."/>
            <person name="Young S."/>
            <person name="Zeng Q."/>
            <person name="Abouelleil A."/>
            <person name="Aftuck L."/>
            <person name="Bessette D."/>
            <person name="Brown A."/>
            <person name="FitzGerald M."/>
            <person name="Lui A."/>
            <person name="Macdonald J.P."/>
            <person name="Priest M."/>
            <person name="Orbach M.J."/>
            <person name="Galgiani J.N."/>
            <person name="Kirkland T.N."/>
            <person name="Cole G.T."/>
            <person name="Birren B.W."/>
            <person name="Henn M.R."/>
            <person name="Taylor J.W."/>
            <person name="Rounsley S.D."/>
        </authorList>
    </citation>
    <scope>GENOME REANNOTATION</scope>
    <source>
        <strain evidence="3">RS</strain>
    </source>
</reference>
<name>A0A0E1S125_COCIM</name>
<feature type="non-terminal residue" evidence="2">
    <location>
        <position position="1"/>
    </location>
</feature>
<dbReference type="Proteomes" id="UP000001261">
    <property type="component" value="Unassembled WGS sequence"/>
</dbReference>
<dbReference type="EMBL" id="GG704913">
    <property type="protein sequence ID" value="EAS29324.1"/>
    <property type="molecule type" value="Genomic_DNA"/>
</dbReference>
<dbReference type="KEGG" id="cim:CIMG_08070"/>
<dbReference type="VEuPathDB" id="FungiDB:CIMG_08070"/>
<dbReference type="AlphaFoldDB" id="A0A0E1S125"/>
<organism evidence="2 3">
    <name type="scientific">Coccidioides immitis (strain RS)</name>
    <name type="common">Valley fever fungus</name>
    <dbReference type="NCBI Taxonomy" id="246410"/>
    <lineage>
        <taxon>Eukaryota</taxon>
        <taxon>Fungi</taxon>
        <taxon>Dikarya</taxon>
        <taxon>Ascomycota</taxon>
        <taxon>Pezizomycotina</taxon>
        <taxon>Eurotiomycetes</taxon>
        <taxon>Eurotiomycetidae</taxon>
        <taxon>Onygenales</taxon>
        <taxon>Onygenaceae</taxon>
        <taxon>Coccidioides</taxon>
    </lineage>
</organism>